<organism evidence="2 3">
    <name type="scientific">Candidatus Uhrbacteria bacterium RIFCSPHIGHO2_02_FULL_57_19</name>
    <dbReference type="NCBI Taxonomy" id="1802391"/>
    <lineage>
        <taxon>Bacteria</taxon>
        <taxon>Candidatus Uhriibacteriota</taxon>
    </lineage>
</organism>
<dbReference type="STRING" id="1802391.A3D72_03285"/>
<dbReference type="Pfam" id="PF00293">
    <property type="entry name" value="NUDIX"/>
    <property type="match status" value="1"/>
</dbReference>
<proteinExistence type="predicted"/>
<dbReference type="Gene3D" id="3.90.79.10">
    <property type="entry name" value="Nucleoside Triphosphate Pyrophosphohydrolase"/>
    <property type="match status" value="1"/>
</dbReference>
<gene>
    <name evidence="2" type="ORF">A3D72_03285</name>
</gene>
<evidence type="ECO:0000313" key="3">
    <source>
        <dbReference type="Proteomes" id="UP000176303"/>
    </source>
</evidence>
<evidence type="ECO:0000259" key="1">
    <source>
        <dbReference type="PROSITE" id="PS51462"/>
    </source>
</evidence>
<dbReference type="AlphaFoldDB" id="A0A1F7U584"/>
<protein>
    <recommendedName>
        <fullName evidence="1">Nudix hydrolase domain-containing protein</fullName>
    </recommendedName>
</protein>
<dbReference type="EMBL" id="MGDZ01000032">
    <property type="protein sequence ID" value="OGL73433.1"/>
    <property type="molecule type" value="Genomic_DNA"/>
</dbReference>
<dbReference type="SUPFAM" id="SSF55811">
    <property type="entry name" value="Nudix"/>
    <property type="match status" value="1"/>
</dbReference>
<accession>A0A1F7U584</accession>
<dbReference type="InterPro" id="IPR015797">
    <property type="entry name" value="NUDIX_hydrolase-like_dom_sf"/>
</dbReference>
<dbReference type="Proteomes" id="UP000176303">
    <property type="component" value="Unassembled WGS sequence"/>
</dbReference>
<sequence length="200" mass="22476">MDFGDFEPLKKPAAYVSSDVLIFRPGNEKEPLRVLTCIRQGEPWAGCLTVPVGGYIDPPDKNLRTAAEREVLEESGRTDRFVRDFGLVVAVEFIVGLYGPERWHHRLERTTIPHARESVRAVRTDQSGHVRPVVAAVLAGRVRKGKLRDTAEQKGFCWMTPEEIADCGKELAFDHALALYHFLQQVVYGSRPKGPLELIV</sequence>
<dbReference type="PROSITE" id="PS51462">
    <property type="entry name" value="NUDIX"/>
    <property type="match status" value="1"/>
</dbReference>
<evidence type="ECO:0000313" key="2">
    <source>
        <dbReference type="EMBL" id="OGL73433.1"/>
    </source>
</evidence>
<comment type="caution">
    <text evidence="2">The sequence shown here is derived from an EMBL/GenBank/DDBJ whole genome shotgun (WGS) entry which is preliminary data.</text>
</comment>
<dbReference type="InterPro" id="IPR000086">
    <property type="entry name" value="NUDIX_hydrolase_dom"/>
</dbReference>
<feature type="domain" description="Nudix hydrolase" evidence="1">
    <location>
        <begin position="13"/>
        <end position="183"/>
    </location>
</feature>
<name>A0A1F7U584_9BACT</name>
<reference evidence="2 3" key="1">
    <citation type="journal article" date="2016" name="Nat. Commun.">
        <title>Thousands of microbial genomes shed light on interconnected biogeochemical processes in an aquifer system.</title>
        <authorList>
            <person name="Anantharaman K."/>
            <person name="Brown C.T."/>
            <person name="Hug L.A."/>
            <person name="Sharon I."/>
            <person name="Castelle C.J."/>
            <person name="Probst A.J."/>
            <person name="Thomas B.C."/>
            <person name="Singh A."/>
            <person name="Wilkins M.J."/>
            <person name="Karaoz U."/>
            <person name="Brodie E.L."/>
            <person name="Williams K.H."/>
            <person name="Hubbard S.S."/>
            <person name="Banfield J.F."/>
        </authorList>
    </citation>
    <scope>NUCLEOTIDE SEQUENCE [LARGE SCALE GENOMIC DNA]</scope>
</reference>